<evidence type="ECO:0000259" key="2">
    <source>
        <dbReference type="Pfam" id="PF09972"/>
    </source>
</evidence>
<keyword evidence="1" id="KW-0472">Membrane</keyword>
<feature type="transmembrane region" description="Helical" evidence="1">
    <location>
        <begin position="543"/>
        <end position="564"/>
    </location>
</feature>
<proteinExistence type="predicted"/>
<keyword evidence="1" id="KW-1133">Transmembrane helix</keyword>
<feature type="transmembrane region" description="Helical" evidence="1">
    <location>
        <begin position="480"/>
        <end position="499"/>
    </location>
</feature>
<evidence type="ECO:0000256" key="1">
    <source>
        <dbReference type="SAM" id="Phobius"/>
    </source>
</evidence>
<protein>
    <submittedName>
        <fullName evidence="3">YciO family</fullName>
    </submittedName>
</protein>
<organism evidence="3 4">
    <name type="scientific">Klebsiella grimontii</name>
    <dbReference type="NCBI Taxonomy" id="2058152"/>
    <lineage>
        <taxon>Bacteria</taxon>
        <taxon>Pseudomonadati</taxon>
        <taxon>Pseudomonadota</taxon>
        <taxon>Gammaproteobacteria</taxon>
        <taxon>Enterobacterales</taxon>
        <taxon>Enterobacteriaceae</taxon>
        <taxon>Klebsiella/Raoultella group</taxon>
        <taxon>Klebsiella</taxon>
    </lineage>
</organism>
<dbReference type="Proteomes" id="UP000254571">
    <property type="component" value="Unassembled WGS sequence"/>
</dbReference>
<evidence type="ECO:0000313" key="4">
    <source>
        <dbReference type="Proteomes" id="UP000254571"/>
    </source>
</evidence>
<sequence length="682" mass="76343">MDLIIHGGYLGQQPTTVIDLTEDAPVVVREGVGDVTPFPVIVFYSKEGIVVKWTLICRFFLLLWLFSVPFSPAHSEVLSPWQEAIALFDVQATMRQDGVLDVRENLHFQARNRQIKHGFFRDLPRMWVRPDGNAALLTYHVIGVTRDGKPEPWHLLWHRGTMRIVVGDEQTFLPEGDYRYQVHYQVSNAFIRDDEDDVLIWNVTGASWSFEIFQVRFALQLADAQGDPFRQIDFFTGDDGERLKNGHLLPDGRIESREPFYQQDFTVLYRWPRALLPDAAEPQATHLLPHLFIPTLSSLSVWIPCGLMAGYFLFLWLRRPRFTPVDVPVLTSMSREFSPGYLRMAAKQTYDDKGFCADVTNLIVKGRVALENVPGDEMLCSLVRVRSGAIHTGDIPTQEEQLLMDLLFHKSDKVELKGRYNRTLRKAFKRMDKYYRQQHKGAGYRPLSFLLCGIVAMFATQILANAQSLGWTARTLTADWFAGLFFVIPLLFSSVFLLSDSDPGKPIRKRLMATVLWPLIGGGLIFLFLWAKMGFSLFQWYMPAGYFSAWCLSGYITALGFCLLPQLTQLGQQRFARAEGVIRYLGRLEAATHSGPRRKGESRYLDISLLSWAVAAGLGKAWANRLAPSLAAAIKAPEIARSGAFLTLQAHLNSGSASAFGRGGSGGGFSGGGAGGGGGGGW</sequence>
<feature type="transmembrane region" description="Helical" evidence="1">
    <location>
        <begin position="447"/>
        <end position="468"/>
    </location>
</feature>
<dbReference type="Pfam" id="PF09972">
    <property type="entry name" value="DUF2207"/>
    <property type="match status" value="1"/>
</dbReference>
<feature type="transmembrane region" description="Helical" evidence="1">
    <location>
        <begin position="511"/>
        <end position="531"/>
    </location>
</feature>
<evidence type="ECO:0000313" key="3">
    <source>
        <dbReference type="EMBL" id="STW07561.1"/>
    </source>
</evidence>
<dbReference type="EMBL" id="UGMX01000002">
    <property type="protein sequence ID" value="STW07561.1"/>
    <property type="molecule type" value="Genomic_DNA"/>
</dbReference>
<feature type="transmembrane region" description="Helical" evidence="1">
    <location>
        <begin position="299"/>
        <end position="317"/>
    </location>
</feature>
<dbReference type="InterPro" id="IPR018702">
    <property type="entry name" value="DUF2207"/>
</dbReference>
<reference evidence="3 4" key="1">
    <citation type="submission" date="2018-06" db="EMBL/GenBank/DDBJ databases">
        <authorList>
            <consortium name="Pathogen Informatics"/>
            <person name="Doyle S."/>
        </authorList>
    </citation>
    <scope>NUCLEOTIDE SEQUENCE [LARGE SCALE GENOMIC DNA]</scope>
    <source>
        <strain evidence="3 4">NCTC9149</strain>
    </source>
</reference>
<comment type="caution">
    <text evidence="3">The sequence shown here is derived from an EMBL/GenBank/DDBJ whole genome shotgun (WGS) entry which is preliminary data.</text>
</comment>
<name>A0A7H4P546_9ENTR</name>
<feature type="domain" description="DUF2207" evidence="2">
    <location>
        <begin position="85"/>
        <end position="225"/>
    </location>
</feature>
<dbReference type="AlphaFoldDB" id="A0A7H4P546"/>
<keyword evidence="1" id="KW-0812">Transmembrane</keyword>
<accession>A0A7H4P546</accession>
<gene>
    <name evidence="3" type="primary">yciO_1</name>
    <name evidence="3" type="ORF">NCTC9149_03993</name>
</gene>
<dbReference type="Gene3D" id="3.90.870.10">
    <property type="entry name" value="DHBP synthase"/>
    <property type="match status" value="1"/>
</dbReference>